<feature type="region of interest" description="Disordered" evidence="1">
    <location>
        <begin position="1"/>
        <end position="21"/>
    </location>
</feature>
<protein>
    <submittedName>
        <fullName evidence="2">Uncharacterized protein</fullName>
    </submittedName>
</protein>
<gene>
    <name evidence="2" type="primary">ORF113556</name>
</gene>
<evidence type="ECO:0000256" key="1">
    <source>
        <dbReference type="SAM" id="MobiDB-lite"/>
    </source>
</evidence>
<organism evidence="2">
    <name type="scientific">Arion vulgaris</name>
    <dbReference type="NCBI Taxonomy" id="1028688"/>
    <lineage>
        <taxon>Eukaryota</taxon>
        <taxon>Metazoa</taxon>
        <taxon>Spiralia</taxon>
        <taxon>Lophotrochozoa</taxon>
        <taxon>Mollusca</taxon>
        <taxon>Gastropoda</taxon>
        <taxon>Heterobranchia</taxon>
        <taxon>Euthyneura</taxon>
        <taxon>Panpulmonata</taxon>
        <taxon>Eupulmonata</taxon>
        <taxon>Stylommatophora</taxon>
        <taxon>Helicina</taxon>
        <taxon>Arionoidea</taxon>
        <taxon>Arionidae</taxon>
        <taxon>Arion</taxon>
    </lineage>
</organism>
<dbReference type="EMBL" id="HACG01032227">
    <property type="protein sequence ID" value="CEK79092.1"/>
    <property type="molecule type" value="Transcribed_RNA"/>
</dbReference>
<reference evidence="2" key="1">
    <citation type="submission" date="2014-12" db="EMBL/GenBank/DDBJ databases">
        <title>Insight into the proteome of Arion vulgaris.</title>
        <authorList>
            <person name="Aradska J."/>
            <person name="Bulat T."/>
            <person name="Smidak R."/>
            <person name="Sarate P."/>
            <person name="Gangsoo J."/>
            <person name="Sialana F."/>
            <person name="Bilban M."/>
            <person name="Lubec G."/>
        </authorList>
    </citation>
    <scope>NUCLEOTIDE SEQUENCE</scope>
    <source>
        <tissue evidence="2">Skin</tissue>
    </source>
</reference>
<dbReference type="AlphaFoldDB" id="A0A0B7AEN9"/>
<evidence type="ECO:0000313" key="2">
    <source>
        <dbReference type="EMBL" id="CEK79092.1"/>
    </source>
</evidence>
<name>A0A0B7AEN9_9EUPU</name>
<proteinExistence type="predicted"/>
<accession>A0A0B7AEN9</accession>
<sequence>MNPTVDTRVGRLQKNQGRQISSEEDCNYLESKLIKKNVSQKRNVSATIGGEESTPTSMAMPINKLYSYLNNR</sequence>